<dbReference type="Proteomes" id="UP001183420">
    <property type="component" value="Unassembled WGS sequence"/>
</dbReference>
<evidence type="ECO:0000313" key="2">
    <source>
        <dbReference type="Proteomes" id="UP001183420"/>
    </source>
</evidence>
<keyword evidence="2" id="KW-1185">Reference proteome</keyword>
<organism evidence="1 2">
    <name type="scientific">Streptomyces millisiae</name>
    <dbReference type="NCBI Taxonomy" id="3075542"/>
    <lineage>
        <taxon>Bacteria</taxon>
        <taxon>Bacillati</taxon>
        <taxon>Actinomycetota</taxon>
        <taxon>Actinomycetes</taxon>
        <taxon>Kitasatosporales</taxon>
        <taxon>Streptomycetaceae</taxon>
        <taxon>Streptomyces</taxon>
    </lineage>
</organism>
<protein>
    <recommendedName>
        <fullName evidence="3">Lipoprotein</fullName>
    </recommendedName>
</protein>
<sequence>MGMAFLGVFGCSGVDEEPGASGDGPTDGALENGKSATEVCAGTLSASAARSLESLSGDTVFSDEIETRPTVDLAQFVERLSAPDAFSESFCQVYTATHWNAPFATIEYYWFDDATPPEENDTDSRVNYSAGASAYYADGDAFILFPCSARDVPTEEFLAAVLTLPGLGAEANEDQAVDVLNSVSRAVADALDCLEESMLPEGTPRRLAE</sequence>
<evidence type="ECO:0008006" key="3">
    <source>
        <dbReference type="Google" id="ProtNLM"/>
    </source>
</evidence>
<name>A0ABU2LTV8_9ACTN</name>
<evidence type="ECO:0000313" key="1">
    <source>
        <dbReference type="EMBL" id="MDT0321036.1"/>
    </source>
</evidence>
<comment type="caution">
    <text evidence="1">The sequence shown here is derived from an EMBL/GenBank/DDBJ whole genome shotgun (WGS) entry which is preliminary data.</text>
</comment>
<dbReference type="RefSeq" id="WP_311601235.1">
    <property type="nucleotide sequence ID" value="NZ_JAVREM010000033.1"/>
</dbReference>
<proteinExistence type="predicted"/>
<reference evidence="2" key="1">
    <citation type="submission" date="2023-07" db="EMBL/GenBank/DDBJ databases">
        <title>30 novel species of actinomycetes from the DSMZ collection.</title>
        <authorList>
            <person name="Nouioui I."/>
        </authorList>
    </citation>
    <scope>NUCLEOTIDE SEQUENCE [LARGE SCALE GENOMIC DNA]</scope>
    <source>
        <strain evidence="2">DSM 44918</strain>
    </source>
</reference>
<dbReference type="EMBL" id="JAVREM010000033">
    <property type="protein sequence ID" value="MDT0321036.1"/>
    <property type="molecule type" value="Genomic_DNA"/>
</dbReference>
<accession>A0ABU2LTV8</accession>
<gene>
    <name evidence="1" type="ORF">RNC47_22135</name>
</gene>